<sequence length="115" mass="13477">MFKQTTRRTNASSADTGNPRTRLRPTISAVYWRILVLWRVREATGAQSVIIDYAGVIWDNCTNSLADELENLLLEGIRIITDLVRGTSHHKLYLESRLLPLRERRRRHKLILYFK</sequence>
<gene>
    <name evidence="2" type="ORF">BaRGS_00017976</name>
</gene>
<protein>
    <submittedName>
        <fullName evidence="2">Uncharacterized protein</fullName>
    </submittedName>
</protein>
<comment type="caution">
    <text evidence="2">The sequence shown here is derived from an EMBL/GenBank/DDBJ whole genome shotgun (WGS) entry which is preliminary data.</text>
</comment>
<feature type="compositionally biased region" description="Polar residues" evidence="1">
    <location>
        <begin position="7"/>
        <end position="19"/>
    </location>
</feature>
<evidence type="ECO:0000313" key="3">
    <source>
        <dbReference type="Proteomes" id="UP001519460"/>
    </source>
</evidence>
<evidence type="ECO:0000313" key="2">
    <source>
        <dbReference type="EMBL" id="KAK7490747.1"/>
    </source>
</evidence>
<reference evidence="2 3" key="1">
    <citation type="journal article" date="2023" name="Sci. Data">
        <title>Genome assembly of the Korean intertidal mud-creeper Batillaria attramentaria.</title>
        <authorList>
            <person name="Patra A.K."/>
            <person name="Ho P.T."/>
            <person name="Jun S."/>
            <person name="Lee S.J."/>
            <person name="Kim Y."/>
            <person name="Won Y.J."/>
        </authorList>
    </citation>
    <scope>NUCLEOTIDE SEQUENCE [LARGE SCALE GENOMIC DNA]</scope>
    <source>
        <strain evidence="2">Wonlab-2016</strain>
    </source>
</reference>
<keyword evidence="3" id="KW-1185">Reference proteome</keyword>
<organism evidence="2 3">
    <name type="scientific">Batillaria attramentaria</name>
    <dbReference type="NCBI Taxonomy" id="370345"/>
    <lineage>
        <taxon>Eukaryota</taxon>
        <taxon>Metazoa</taxon>
        <taxon>Spiralia</taxon>
        <taxon>Lophotrochozoa</taxon>
        <taxon>Mollusca</taxon>
        <taxon>Gastropoda</taxon>
        <taxon>Caenogastropoda</taxon>
        <taxon>Sorbeoconcha</taxon>
        <taxon>Cerithioidea</taxon>
        <taxon>Batillariidae</taxon>
        <taxon>Batillaria</taxon>
    </lineage>
</organism>
<dbReference type="AlphaFoldDB" id="A0ABD0KUH5"/>
<feature type="region of interest" description="Disordered" evidence="1">
    <location>
        <begin position="1"/>
        <end position="20"/>
    </location>
</feature>
<accession>A0ABD0KUH5</accession>
<dbReference type="EMBL" id="JACVVK020000123">
    <property type="protein sequence ID" value="KAK7490747.1"/>
    <property type="molecule type" value="Genomic_DNA"/>
</dbReference>
<dbReference type="Proteomes" id="UP001519460">
    <property type="component" value="Unassembled WGS sequence"/>
</dbReference>
<evidence type="ECO:0000256" key="1">
    <source>
        <dbReference type="SAM" id="MobiDB-lite"/>
    </source>
</evidence>
<proteinExistence type="predicted"/>
<name>A0ABD0KUH5_9CAEN</name>